<feature type="region of interest" description="Disordered" evidence="1">
    <location>
        <begin position="501"/>
        <end position="526"/>
    </location>
</feature>
<sequence>MMMAVSLLAPGVTDFSNNMKMVGDTMSIFSREDQLLSLSRENKDQIRKTMMRHEELFKEQVQALHKLYIVQKSAMEEVRKIIGGSAQPLAFSSNNKDACCDQPNDSIVEGKHSNEAYASAKDHTDESCVLPINLLSAVKEFTGSSSERSFCSDIKEVKVSPNACNEQKKTFDLERPPEEYMDESDYQIESNNFDILHSNTHLLGGSQNIVEESSMRCNQADFQMGHPSSKQRDKRPDFGAPSEPSQESRWDCSPVSESKTHNAYMKCTSVTERPQETSNHNIQNFSWGHMPAIGLSPSNPSVDSQVEKPLWLFQKAVPSTMGKSNCAHRQGIFESEELDLEKSDPRQLKGKLPRNADHMDSTQLYPTLESNSKTVLPCLEAEKQLQQDLGERFPAYGGLLPANPTNCPQLSSDHRSQGVSCSLDMKPPARDLNSCSCVLTNQTGDSNENPNRSGHGSNSSYECEVKFRDKDFSTVTSNKAKCGSDCEPVEIGSDKAEAMKSELKEASQLGNNDDSSSATDSNNKQRDAAELKCALNYSETEKVQEETKVEKESKEEVDSDSTLEEACESIAAKILLSFAPSKSHCDSKWQFCETQIEVETSQSGREGMGDIQKQHRRTRRTVNYRNGVCMDESVKWTKSVCGRRRRSSRRH</sequence>
<feature type="region of interest" description="Disordered" evidence="1">
    <location>
        <begin position="221"/>
        <end position="255"/>
    </location>
</feature>
<dbReference type="OrthoDB" id="1928288at2759"/>
<dbReference type="EMBL" id="QPKB01000002">
    <property type="protein sequence ID" value="RWR75471.1"/>
    <property type="molecule type" value="Genomic_DNA"/>
</dbReference>
<protein>
    <submittedName>
        <fullName evidence="2">Uncharacterized protein</fullName>
    </submittedName>
</protein>
<dbReference type="PANTHER" id="PTHR33167:SF7">
    <property type="entry name" value="SHUGOSHIN C-TERMINAL DOMAIN-CONTAINING PROTEIN"/>
    <property type="match status" value="1"/>
</dbReference>
<evidence type="ECO:0000313" key="2">
    <source>
        <dbReference type="EMBL" id="RWR75471.1"/>
    </source>
</evidence>
<dbReference type="AlphaFoldDB" id="A0A443NA98"/>
<reference evidence="2 3" key="1">
    <citation type="journal article" date="2019" name="Nat. Plants">
        <title>Stout camphor tree genome fills gaps in understanding of flowering plant genome evolution.</title>
        <authorList>
            <person name="Chaw S.M."/>
            <person name="Liu Y.C."/>
            <person name="Wu Y.W."/>
            <person name="Wang H.Y."/>
            <person name="Lin C.I."/>
            <person name="Wu C.S."/>
            <person name="Ke H.M."/>
            <person name="Chang L.Y."/>
            <person name="Hsu C.Y."/>
            <person name="Yang H.T."/>
            <person name="Sudianto E."/>
            <person name="Hsu M.H."/>
            <person name="Wu K.P."/>
            <person name="Wang L.N."/>
            <person name="Leebens-Mack J.H."/>
            <person name="Tsai I.J."/>
        </authorList>
    </citation>
    <scope>NUCLEOTIDE SEQUENCE [LARGE SCALE GENOMIC DNA]</scope>
    <source>
        <strain evidence="3">cv. Chaw 1501</strain>
        <tissue evidence="2">Young leaves</tissue>
    </source>
</reference>
<organism evidence="2 3">
    <name type="scientific">Cinnamomum micranthum f. kanehirae</name>
    <dbReference type="NCBI Taxonomy" id="337451"/>
    <lineage>
        <taxon>Eukaryota</taxon>
        <taxon>Viridiplantae</taxon>
        <taxon>Streptophyta</taxon>
        <taxon>Embryophyta</taxon>
        <taxon>Tracheophyta</taxon>
        <taxon>Spermatophyta</taxon>
        <taxon>Magnoliopsida</taxon>
        <taxon>Magnoliidae</taxon>
        <taxon>Laurales</taxon>
        <taxon>Lauraceae</taxon>
        <taxon>Cinnamomum</taxon>
    </lineage>
</organism>
<feature type="region of interest" description="Disordered" evidence="1">
    <location>
        <begin position="336"/>
        <end position="359"/>
    </location>
</feature>
<evidence type="ECO:0000313" key="3">
    <source>
        <dbReference type="Proteomes" id="UP000283530"/>
    </source>
</evidence>
<proteinExistence type="predicted"/>
<feature type="compositionally biased region" description="Low complexity" evidence="1">
    <location>
        <begin position="511"/>
        <end position="522"/>
    </location>
</feature>
<keyword evidence="3" id="KW-1185">Reference proteome</keyword>
<gene>
    <name evidence="2" type="ORF">CKAN_00385300</name>
</gene>
<accession>A0A443NA98</accession>
<evidence type="ECO:0000256" key="1">
    <source>
        <dbReference type="SAM" id="MobiDB-lite"/>
    </source>
</evidence>
<comment type="caution">
    <text evidence="2">The sequence shown here is derived from an EMBL/GenBank/DDBJ whole genome shotgun (WGS) entry which is preliminary data.</text>
</comment>
<name>A0A443NA98_9MAGN</name>
<dbReference type="PANTHER" id="PTHR33167">
    <property type="entry name" value="TRANSCRIPTION FACTOR, PUTATIVE (DUF863)-RELATED"/>
    <property type="match status" value="1"/>
</dbReference>
<dbReference type="Proteomes" id="UP000283530">
    <property type="component" value="Unassembled WGS sequence"/>
</dbReference>